<dbReference type="RefSeq" id="XP_068354434.1">
    <property type="nucleotide sequence ID" value="XM_068508213.1"/>
</dbReference>
<dbReference type="VEuPathDB" id="TrichDB:TRFO_31928"/>
<dbReference type="Proteomes" id="UP000179807">
    <property type="component" value="Unassembled WGS sequence"/>
</dbReference>
<proteinExistence type="predicted"/>
<evidence type="ECO:0000313" key="1">
    <source>
        <dbReference type="EMBL" id="OHT01298.1"/>
    </source>
</evidence>
<gene>
    <name evidence="1" type="ORF">TRFO_31928</name>
</gene>
<sequence length="127" mass="15024">MNFDPNNPYYAQLFRNRYDTLSAEREKERDSFINTHSSNFLTKHYPPYSAFRAANELTREKIVLEEFDRLNRPINQNDPAPINKIRLSQTADILRSVLKECEEQRDEINAENSQLVDFLKSVENRKA</sequence>
<dbReference type="EMBL" id="MLAK01000918">
    <property type="protein sequence ID" value="OHT01298.1"/>
    <property type="molecule type" value="Genomic_DNA"/>
</dbReference>
<keyword evidence="2" id="KW-1185">Reference proteome</keyword>
<evidence type="ECO:0000313" key="2">
    <source>
        <dbReference type="Proteomes" id="UP000179807"/>
    </source>
</evidence>
<protein>
    <submittedName>
        <fullName evidence="1">Uncharacterized protein</fullName>
    </submittedName>
</protein>
<dbReference type="GeneID" id="94842917"/>
<comment type="caution">
    <text evidence="1">The sequence shown here is derived from an EMBL/GenBank/DDBJ whole genome shotgun (WGS) entry which is preliminary data.</text>
</comment>
<accession>A0A1J4JRC4</accession>
<reference evidence="1" key="1">
    <citation type="submission" date="2016-10" db="EMBL/GenBank/DDBJ databases">
        <authorList>
            <person name="Benchimol M."/>
            <person name="Almeida L.G."/>
            <person name="Vasconcelos A.T."/>
            <person name="Perreira-Neves A."/>
            <person name="Rosa I.A."/>
            <person name="Tasca T."/>
            <person name="Bogo M.R."/>
            <person name="de Souza W."/>
        </authorList>
    </citation>
    <scope>NUCLEOTIDE SEQUENCE [LARGE SCALE GENOMIC DNA]</scope>
    <source>
        <strain evidence="1">K</strain>
    </source>
</reference>
<name>A0A1J4JRC4_9EUKA</name>
<organism evidence="1 2">
    <name type="scientific">Tritrichomonas foetus</name>
    <dbReference type="NCBI Taxonomy" id="1144522"/>
    <lineage>
        <taxon>Eukaryota</taxon>
        <taxon>Metamonada</taxon>
        <taxon>Parabasalia</taxon>
        <taxon>Tritrichomonadida</taxon>
        <taxon>Tritrichomonadidae</taxon>
        <taxon>Tritrichomonas</taxon>
    </lineage>
</organism>
<dbReference type="AlphaFoldDB" id="A0A1J4JRC4"/>